<evidence type="ECO:0000313" key="4">
    <source>
        <dbReference type="Proteomes" id="UP000299102"/>
    </source>
</evidence>
<dbReference type="PANTHER" id="PTHR46599">
    <property type="entry name" value="PIGGYBAC TRANSPOSABLE ELEMENT-DERIVED PROTEIN 4"/>
    <property type="match status" value="1"/>
</dbReference>
<keyword evidence="4" id="KW-1185">Reference proteome</keyword>
<dbReference type="Proteomes" id="UP000299102">
    <property type="component" value="Unassembled WGS sequence"/>
</dbReference>
<dbReference type="STRING" id="151549.A0A4C2A6X4"/>
<dbReference type="EMBL" id="BGZK01002565">
    <property type="protein sequence ID" value="GBP94954.1"/>
    <property type="molecule type" value="Genomic_DNA"/>
</dbReference>
<evidence type="ECO:0000313" key="3">
    <source>
        <dbReference type="EMBL" id="GBP94954.1"/>
    </source>
</evidence>
<sequence>MENEGLGYNVVSKLCQNVPRNSLVAFDNFFTGCNLLESLYEKGIYSVGTVRINRKGLPDIFKKKQPKNLRLLKHEFAAVTASPITAIKWLDTREVTVLTTAHQPRDTTFVKRTQKNGSRQEVLCPKAIADYTLSMGGVDRFDHFRSSYPINRKSRKFWMRLFLFMLDSAIINSYITYTTIHNILVHSHRDFRLRLARGLINNYSCRKARPTIFKIKGGNFGVPDEIRLRNVGVHFPDQDTTYKRCRFCSTKNKEEK</sequence>
<gene>
    <name evidence="3" type="primary">PGBD4</name>
    <name evidence="3" type="ORF">EVAR_86572_1</name>
</gene>
<dbReference type="InterPro" id="IPR029526">
    <property type="entry name" value="PGBD"/>
</dbReference>
<keyword evidence="1" id="KW-0472">Membrane</keyword>
<evidence type="ECO:0000259" key="2">
    <source>
        <dbReference type="Pfam" id="PF13843"/>
    </source>
</evidence>
<keyword evidence="1" id="KW-0812">Transmembrane</keyword>
<keyword evidence="1" id="KW-1133">Transmembrane helix</keyword>
<evidence type="ECO:0000256" key="1">
    <source>
        <dbReference type="SAM" id="Phobius"/>
    </source>
</evidence>
<dbReference type="OrthoDB" id="118105at2759"/>
<dbReference type="PANTHER" id="PTHR46599:SF3">
    <property type="entry name" value="PIGGYBAC TRANSPOSABLE ELEMENT-DERIVED PROTEIN 4"/>
    <property type="match status" value="1"/>
</dbReference>
<proteinExistence type="predicted"/>
<comment type="caution">
    <text evidence="3">The sequence shown here is derived from an EMBL/GenBank/DDBJ whole genome shotgun (WGS) entry which is preliminary data.</text>
</comment>
<feature type="transmembrane region" description="Helical" evidence="1">
    <location>
        <begin position="157"/>
        <end position="177"/>
    </location>
</feature>
<protein>
    <submittedName>
        <fullName evidence="3">PiggyBac transposable element-derived protein 4</fullName>
    </submittedName>
</protein>
<dbReference type="Pfam" id="PF13843">
    <property type="entry name" value="DDE_Tnp_1_7"/>
    <property type="match status" value="1"/>
</dbReference>
<feature type="domain" description="PiggyBac transposable element-derived protein" evidence="2">
    <location>
        <begin position="5"/>
        <end position="174"/>
    </location>
</feature>
<dbReference type="AlphaFoldDB" id="A0A4C2A6X4"/>
<accession>A0A4C2A6X4</accession>
<name>A0A4C2A6X4_EUMVA</name>
<reference evidence="3 4" key="1">
    <citation type="journal article" date="2019" name="Commun. Biol.">
        <title>The bagworm genome reveals a unique fibroin gene that provides high tensile strength.</title>
        <authorList>
            <person name="Kono N."/>
            <person name="Nakamura H."/>
            <person name="Ohtoshi R."/>
            <person name="Tomita M."/>
            <person name="Numata K."/>
            <person name="Arakawa K."/>
        </authorList>
    </citation>
    <scope>NUCLEOTIDE SEQUENCE [LARGE SCALE GENOMIC DNA]</scope>
</reference>
<organism evidence="3 4">
    <name type="scientific">Eumeta variegata</name>
    <name type="common">Bagworm moth</name>
    <name type="synonym">Eumeta japonica</name>
    <dbReference type="NCBI Taxonomy" id="151549"/>
    <lineage>
        <taxon>Eukaryota</taxon>
        <taxon>Metazoa</taxon>
        <taxon>Ecdysozoa</taxon>
        <taxon>Arthropoda</taxon>
        <taxon>Hexapoda</taxon>
        <taxon>Insecta</taxon>
        <taxon>Pterygota</taxon>
        <taxon>Neoptera</taxon>
        <taxon>Endopterygota</taxon>
        <taxon>Lepidoptera</taxon>
        <taxon>Glossata</taxon>
        <taxon>Ditrysia</taxon>
        <taxon>Tineoidea</taxon>
        <taxon>Psychidae</taxon>
        <taxon>Oiketicinae</taxon>
        <taxon>Eumeta</taxon>
    </lineage>
</organism>